<keyword evidence="5 13" id="KW-0732">Signal</keyword>
<dbReference type="GO" id="GO:0003755">
    <property type="term" value="F:peptidyl-prolyl cis-trans isomerase activity"/>
    <property type="evidence" value="ECO:0007669"/>
    <property type="project" value="UniProtKB-UniRule"/>
</dbReference>
<evidence type="ECO:0000256" key="9">
    <source>
        <dbReference type="ARBA" id="ARBA00023235"/>
    </source>
</evidence>
<dbReference type="PANTHER" id="PTHR43811">
    <property type="entry name" value="FKBP-TYPE PEPTIDYL-PROLYL CIS-TRANS ISOMERASE FKPA"/>
    <property type="match status" value="1"/>
</dbReference>
<dbReference type="Pfam" id="PF01346">
    <property type="entry name" value="FKBP_N"/>
    <property type="match status" value="1"/>
</dbReference>
<evidence type="ECO:0000259" key="14">
    <source>
        <dbReference type="PROSITE" id="PS50059"/>
    </source>
</evidence>
<dbReference type="InterPro" id="IPR046357">
    <property type="entry name" value="PPIase_dom_sf"/>
</dbReference>
<dbReference type="InterPro" id="IPR000774">
    <property type="entry name" value="PPIase_FKBP_N"/>
</dbReference>
<evidence type="ECO:0000256" key="3">
    <source>
        <dbReference type="ARBA" id="ARBA00004442"/>
    </source>
</evidence>
<evidence type="ECO:0000313" key="16">
    <source>
        <dbReference type="Proteomes" id="UP000295517"/>
    </source>
</evidence>
<keyword evidence="8" id="KW-0472">Membrane</keyword>
<evidence type="ECO:0000256" key="11">
    <source>
        <dbReference type="PROSITE-ProRule" id="PRU00277"/>
    </source>
</evidence>
<dbReference type="EC" id="5.2.1.8" evidence="12"/>
<evidence type="ECO:0000256" key="1">
    <source>
        <dbReference type="ARBA" id="ARBA00000971"/>
    </source>
</evidence>
<reference evidence="15 16" key="1">
    <citation type="submission" date="2019-03" db="EMBL/GenBank/DDBJ databases">
        <title>Diverse conjugative elements silence natural transformation in Legionella species.</title>
        <authorList>
            <person name="Durieux I."/>
            <person name="Ginevra C."/>
            <person name="Attaiech L."/>
            <person name="Picq K."/>
            <person name="Juan P.A."/>
            <person name="Jarraud S."/>
            <person name="Charpentier X."/>
        </authorList>
    </citation>
    <scope>NUCLEOTIDE SEQUENCE [LARGE SCALE GENOMIC DNA]</scope>
    <source>
        <strain evidence="15 16">HL-0427-4011</strain>
    </source>
</reference>
<dbReference type="RefSeq" id="WP_135060680.1">
    <property type="nucleotide sequence ID" value="NZ_CP038254.1"/>
</dbReference>
<evidence type="ECO:0000256" key="6">
    <source>
        <dbReference type="ARBA" id="ARBA00023026"/>
    </source>
</evidence>
<comment type="function">
    <text evidence="2">Essential virulence factor associated with macrophage infectivity. Exhibits PPIase activity.</text>
</comment>
<comment type="subcellular location">
    <subcellularLocation>
        <location evidence="3">Cell outer membrane</location>
    </subcellularLocation>
</comment>
<evidence type="ECO:0000256" key="10">
    <source>
        <dbReference type="ARBA" id="ARBA00023237"/>
    </source>
</evidence>
<evidence type="ECO:0000256" key="8">
    <source>
        <dbReference type="ARBA" id="ARBA00023136"/>
    </source>
</evidence>
<feature type="signal peptide" evidence="13">
    <location>
        <begin position="1"/>
        <end position="20"/>
    </location>
</feature>
<keyword evidence="6" id="KW-0843">Virulence</keyword>
<dbReference type="PANTHER" id="PTHR43811:SF19">
    <property type="entry name" value="39 KDA FK506-BINDING NUCLEAR PROTEIN"/>
    <property type="match status" value="1"/>
</dbReference>
<dbReference type="Pfam" id="PF00254">
    <property type="entry name" value="FKBP_C"/>
    <property type="match status" value="1"/>
</dbReference>
<sequence length="242" mass="26180">MKLKLVAATVMSMAMSTAIAATDASSLNTDVEKLSYSIGADLGKNFKKQGIEIDPQAMAAGMKDGMSGDKLKLTEQQMRDVLNKFQQELMAKRNAEFNKKAAENKAKGEAFLEQNKGKEGVVTLPSGLQYKILEKGTGTKPSKSDTVTVEYTGRLINGQVFDSSERVGKPATFKVSQVIPGWTEALQLMPAGSTWEIYVPSDLAYGPRSIGGPIGPNETLIFKIHLISVKKDKDTDTAQKDA</sequence>
<dbReference type="InterPro" id="IPR001179">
    <property type="entry name" value="PPIase_FKBP_dom"/>
</dbReference>
<dbReference type="PRINTS" id="PR01730">
    <property type="entry name" value="INFPOTNTIATR"/>
</dbReference>
<dbReference type="SUPFAM" id="SSF54534">
    <property type="entry name" value="FKBP-like"/>
    <property type="match status" value="1"/>
</dbReference>
<gene>
    <name evidence="15" type="ORF">E3983_08830</name>
</gene>
<organism evidence="15 16">
    <name type="scientific">Legionella israelensis</name>
    <dbReference type="NCBI Taxonomy" id="454"/>
    <lineage>
        <taxon>Bacteria</taxon>
        <taxon>Pseudomonadati</taxon>
        <taxon>Pseudomonadota</taxon>
        <taxon>Gammaproteobacteria</taxon>
        <taxon>Legionellales</taxon>
        <taxon>Legionellaceae</taxon>
        <taxon>Legionella</taxon>
    </lineage>
</organism>
<dbReference type="InterPro" id="IPR036944">
    <property type="entry name" value="PPIase_FKBP_N_sf"/>
</dbReference>
<accession>A0AAX1EH81</accession>
<feature type="domain" description="PPIase FKBP-type" evidence="14">
    <location>
        <begin position="144"/>
        <end position="230"/>
    </location>
</feature>
<evidence type="ECO:0000256" key="2">
    <source>
        <dbReference type="ARBA" id="ARBA00002861"/>
    </source>
</evidence>
<dbReference type="Gene3D" id="3.10.50.40">
    <property type="match status" value="1"/>
</dbReference>
<comment type="catalytic activity">
    <reaction evidence="1 11 12">
        <text>[protein]-peptidylproline (omega=180) = [protein]-peptidylproline (omega=0)</text>
        <dbReference type="Rhea" id="RHEA:16237"/>
        <dbReference type="Rhea" id="RHEA-COMP:10747"/>
        <dbReference type="Rhea" id="RHEA-COMP:10748"/>
        <dbReference type="ChEBI" id="CHEBI:83833"/>
        <dbReference type="ChEBI" id="CHEBI:83834"/>
        <dbReference type="EC" id="5.2.1.8"/>
    </reaction>
</comment>
<name>A0AAX1EH81_9GAMM</name>
<dbReference type="GO" id="GO:0009279">
    <property type="term" value="C:cell outer membrane"/>
    <property type="evidence" value="ECO:0007669"/>
    <property type="project" value="UniProtKB-SubCell"/>
</dbReference>
<evidence type="ECO:0000256" key="4">
    <source>
        <dbReference type="ARBA" id="ARBA00006577"/>
    </source>
</evidence>
<dbReference type="Proteomes" id="UP000295517">
    <property type="component" value="Chromosome"/>
</dbReference>
<dbReference type="PROSITE" id="PS50059">
    <property type="entry name" value="FKBP_PPIASE"/>
    <property type="match status" value="1"/>
</dbReference>
<dbReference type="EMBL" id="CP038254">
    <property type="protein sequence ID" value="QBR84453.1"/>
    <property type="molecule type" value="Genomic_DNA"/>
</dbReference>
<feature type="chain" id="PRO_5043982054" description="Peptidyl-prolyl cis-trans isomerase" evidence="13">
    <location>
        <begin position="21"/>
        <end position="242"/>
    </location>
</feature>
<dbReference type="GO" id="GO:0006457">
    <property type="term" value="P:protein folding"/>
    <property type="evidence" value="ECO:0007669"/>
    <property type="project" value="InterPro"/>
</dbReference>
<keyword evidence="7 11" id="KW-0697">Rotamase</keyword>
<dbReference type="Gene3D" id="1.10.287.460">
    <property type="entry name" value="Peptidyl-prolyl cis-trans isomerase, FKBP-type, N-terminal domain"/>
    <property type="match status" value="1"/>
</dbReference>
<evidence type="ECO:0000313" key="15">
    <source>
        <dbReference type="EMBL" id="QBR84453.1"/>
    </source>
</evidence>
<proteinExistence type="inferred from homology"/>
<protein>
    <recommendedName>
        <fullName evidence="12">Peptidyl-prolyl cis-trans isomerase</fullName>
        <ecNumber evidence="12">5.2.1.8</ecNumber>
    </recommendedName>
</protein>
<evidence type="ECO:0000256" key="5">
    <source>
        <dbReference type="ARBA" id="ARBA00022729"/>
    </source>
</evidence>
<dbReference type="AlphaFoldDB" id="A0AAX1EH81"/>
<evidence type="ECO:0000256" key="13">
    <source>
        <dbReference type="SAM" id="SignalP"/>
    </source>
</evidence>
<keyword evidence="10" id="KW-0998">Cell outer membrane</keyword>
<evidence type="ECO:0000256" key="7">
    <source>
        <dbReference type="ARBA" id="ARBA00023110"/>
    </source>
</evidence>
<keyword evidence="9 11" id="KW-0413">Isomerase</keyword>
<comment type="similarity">
    <text evidence="4 12">Belongs to the FKBP-type PPIase family.</text>
</comment>
<evidence type="ECO:0000256" key="12">
    <source>
        <dbReference type="RuleBase" id="RU003915"/>
    </source>
</evidence>
<dbReference type="InterPro" id="IPR008104">
    <property type="entry name" value="INFPOTNTIATR"/>
</dbReference>